<feature type="compositionally biased region" description="Low complexity" evidence="1">
    <location>
        <begin position="68"/>
        <end position="81"/>
    </location>
</feature>
<dbReference type="PANTHER" id="PTHR33730:SF36">
    <property type="entry name" value="PLANT_PROTEIN"/>
    <property type="match status" value="1"/>
</dbReference>
<gene>
    <name evidence="2" type="ORF">Csa_5G633270</name>
</gene>
<organism evidence="2 3">
    <name type="scientific">Cucumis sativus</name>
    <name type="common">Cucumber</name>
    <dbReference type="NCBI Taxonomy" id="3659"/>
    <lineage>
        <taxon>Eukaryota</taxon>
        <taxon>Viridiplantae</taxon>
        <taxon>Streptophyta</taxon>
        <taxon>Embryophyta</taxon>
        <taxon>Tracheophyta</taxon>
        <taxon>Spermatophyta</taxon>
        <taxon>Magnoliopsida</taxon>
        <taxon>eudicotyledons</taxon>
        <taxon>Gunneridae</taxon>
        <taxon>Pentapetalae</taxon>
        <taxon>rosids</taxon>
        <taxon>fabids</taxon>
        <taxon>Cucurbitales</taxon>
        <taxon>Cucurbitaceae</taxon>
        <taxon>Benincaseae</taxon>
        <taxon>Cucumis</taxon>
    </lineage>
</organism>
<reference evidence="2 3" key="2">
    <citation type="journal article" date="2009" name="PLoS ONE">
        <title>An integrated genetic and cytogenetic map of the cucumber genome.</title>
        <authorList>
            <person name="Ren Y."/>
            <person name="Zhang Z."/>
            <person name="Liu J."/>
            <person name="Staub J.E."/>
            <person name="Han Y."/>
            <person name="Cheng Z."/>
            <person name="Li X."/>
            <person name="Lu J."/>
            <person name="Miao H."/>
            <person name="Kang H."/>
            <person name="Xie B."/>
            <person name="Gu X."/>
            <person name="Wang X."/>
            <person name="Du Y."/>
            <person name="Jin W."/>
            <person name="Huang S."/>
        </authorList>
    </citation>
    <scope>NUCLEOTIDE SEQUENCE [LARGE SCALE GENOMIC DNA]</scope>
    <source>
        <strain evidence="3">cv. 9930</strain>
    </source>
</reference>
<dbReference type="Gramene" id="KGN52429">
    <property type="protein sequence ID" value="KGN52429"/>
    <property type="gene ID" value="Csa_5G633270"/>
</dbReference>
<evidence type="ECO:0000313" key="2">
    <source>
        <dbReference type="EMBL" id="KGN52429.1"/>
    </source>
</evidence>
<dbReference type="Proteomes" id="UP000029981">
    <property type="component" value="Chromosome 5"/>
</dbReference>
<dbReference type="OMA" id="LIWEDRI"/>
<evidence type="ECO:0000313" key="3">
    <source>
        <dbReference type="Proteomes" id="UP000029981"/>
    </source>
</evidence>
<reference evidence="2 3" key="4">
    <citation type="journal article" date="2011" name="BMC Genomics">
        <title>RNA-Seq improves annotation of protein-coding genes in the cucumber genome.</title>
        <authorList>
            <person name="Li Z."/>
            <person name="Zhang Z."/>
            <person name="Yan P."/>
            <person name="Huang S."/>
            <person name="Fei Z."/>
            <person name="Lin K."/>
        </authorList>
    </citation>
    <scope>NUCLEOTIDE SEQUENCE [LARGE SCALE GENOMIC DNA]</scope>
    <source>
        <strain evidence="3">cv. 9930</strain>
    </source>
</reference>
<feature type="compositionally biased region" description="Basic and acidic residues" evidence="1">
    <location>
        <begin position="52"/>
        <end position="62"/>
    </location>
</feature>
<reference evidence="2 3" key="1">
    <citation type="journal article" date="2009" name="Nat. Genet.">
        <title>The genome of the cucumber, Cucumis sativus L.</title>
        <authorList>
            <person name="Huang S."/>
            <person name="Li R."/>
            <person name="Zhang Z."/>
            <person name="Li L."/>
            <person name="Gu X."/>
            <person name="Fan W."/>
            <person name="Lucas W.J."/>
            <person name="Wang X."/>
            <person name="Xie B."/>
            <person name="Ni P."/>
            <person name="Ren Y."/>
            <person name="Zhu H."/>
            <person name="Li J."/>
            <person name="Lin K."/>
            <person name="Jin W."/>
            <person name="Fei Z."/>
            <person name="Li G."/>
            <person name="Staub J."/>
            <person name="Kilian A."/>
            <person name="van der Vossen E.A."/>
            <person name="Wu Y."/>
            <person name="Guo J."/>
            <person name="He J."/>
            <person name="Jia Z."/>
            <person name="Ren Y."/>
            <person name="Tian G."/>
            <person name="Lu Y."/>
            <person name="Ruan J."/>
            <person name="Qian W."/>
            <person name="Wang M."/>
            <person name="Huang Q."/>
            <person name="Li B."/>
            <person name="Xuan Z."/>
            <person name="Cao J."/>
            <person name="Asan"/>
            <person name="Wu Z."/>
            <person name="Zhang J."/>
            <person name="Cai Q."/>
            <person name="Bai Y."/>
            <person name="Zhao B."/>
            <person name="Han Y."/>
            <person name="Li Y."/>
            <person name="Li X."/>
            <person name="Wang S."/>
            <person name="Shi Q."/>
            <person name="Liu S."/>
            <person name="Cho W.K."/>
            <person name="Kim J.Y."/>
            <person name="Xu Y."/>
            <person name="Heller-Uszynska K."/>
            <person name="Miao H."/>
            <person name="Cheng Z."/>
            <person name="Zhang S."/>
            <person name="Wu J."/>
            <person name="Yang Y."/>
            <person name="Kang H."/>
            <person name="Li M."/>
            <person name="Liang H."/>
            <person name="Ren X."/>
            <person name="Shi Z."/>
            <person name="Wen M."/>
            <person name="Jian M."/>
            <person name="Yang H."/>
            <person name="Zhang G."/>
            <person name="Yang Z."/>
            <person name="Chen R."/>
            <person name="Liu S."/>
            <person name="Li J."/>
            <person name="Ma L."/>
            <person name="Liu H."/>
            <person name="Zhou Y."/>
            <person name="Zhao J."/>
            <person name="Fang X."/>
            <person name="Li G."/>
            <person name="Fang L."/>
            <person name="Li Y."/>
            <person name="Liu D."/>
            <person name="Zheng H."/>
            <person name="Zhang Y."/>
            <person name="Qin N."/>
            <person name="Li Z."/>
            <person name="Yang G."/>
            <person name="Yang S."/>
            <person name="Bolund L."/>
            <person name="Kristiansen K."/>
            <person name="Zheng H."/>
            <person name="Li S."/>
            <person name="Zhang X."/>
            <person name="Yang H."/>
            <person name="Wang J."/>
            <person name="Sun R."/>
            <person name="Zhang B."/>
            <person name="Jiang S."/>
            <person name="Wang J."/>
            <person name="Du Y."/>
            <person name="Li S."/>
        </authorList>
    </citation>
    <scope>NUCLEOTIDE SEQUENCE [LARGE SCALE GENOMIC DNA]</scope>
    <source>
        <strain evidence="3">cv. 9930</strain>
    </source>
</reference>
<reference evidence="2 3" key="3">
    <citation type="journal article" date="2010" name="BMC Genomics">
        <title>Transcriptome sequencing and comparative analysis of cucumber flowers with different sex types.</title>
        <authorList>
            <person name="Guo S."/>
            <person name="Zheng Y."/>
            <person name="Joung J.G."/>
            <person name="Liu S."/>
            <person name="Zhang Z."/>
            <person name="Crasta O.R."/>
            <person name="Sobral B.W."/>
            <person name="Xu Y."/>
            <person name="Huang S."/>
            <person name="Fei Z."/>
        </authorList>
    </citation>
    <scope>NUCLEOTIDE SEQUENCE [LARGE SCALE GENOMIC DNA]</scope>
    <source>
        <strain evidence="3">cv. 9930</strain>
    </source>
</reference>
<feature type="compositionally biased region" description="Polar residues" evidence="1">
    <location>
        <begin position="37"/>
        <end position="51"/>
    </location>
</feature>
<evidence type="ECO:0000256" key="1">
    <source>
        <dbReference type="SAM" id="MobiDB-lite"/>
    </source>
</evidence>
<accession>A0A0A0KU28</accession>
<dbReference type="Pfam" id="PF15697">
    <property type="entry name" value="DUF4666"/>
    <property type="match status" value="1"/>
</dbReference>
<dbReference type="InterPro" id="IPR031421">
    <property type="entry name" value="DUF4666"/>
</dbReference>
<name>A0A0A0KU28_CUCSA</name>
<dbReference type="EMBL" id="CM002926">
    <property type="protein sequence ID" value="KGN52429.1"/>
    <property type="molecule type" value="Genomic_DNA"/>
</dbReference>
<sequence>MTTLQRSSISFRRQGSSGLIWEDNVRALEAKTGARATASTSVMSQELSQSSGERDETPKSDGLDEVNSSSSPSTPPERTTPQKCSFSSVFGRCMGSSSRPT</sequence>
<dbReference type="PANTHER" id="PTHR33730">
    <property type="entry name" value="OS05G0542732 PROTEIN-RELATED"/>
    <property type="match status" value="1"/>
</dbReference>
<dbReference type="AlphaFoldDB" id="A0A0A0KU28"/>
<proteinExistence type="predicted"/>
<feature type="region of interest" description="Disordered" evidence="1">
    <location>
        <begin position="32"/>
        <end position="101"/>
    </location>
</feature>
<protein>
    <submittedName>
        <fullName evidence="2">Uncharacterized protein</fullName>
    </submittedName>
</protein>
<keyword evidence="3" id="KW-1185">Reference proteome</keyword>